<dbReference type="SUPFAM" id="SSF50129">
    <property type="entry name" value="GroES-like"/>
    <property type="match status" value="1"/>
</dbReference>
<accession>A0A4U1B5F2</accession>
<dbReference type="Gene3D" id="3.40.50.720">
    <property type="entry name" value="NAD(P)-binding Rossmann-like Domain"/>
    <property type="match status" value="1"/>
</dbReference>
<keyword evidence="5" id="KW-1185">Reference proteome</keyword>
<proteinExistence type="predicted"/>
<dbReference type="InterPro" id="IPR011032">
    <property type="entry name" value="GroES-like_sf"/>
</dbReference>
<gene>
    <name evidence="4" type="ORF">E8M12_08255</name>
</gene>
<dbReference type="Pfam" id="PF00107">
    <property type="entry name" value="ADH_zinc_N"/>
    <property type="match status" value="1"/>
</dbReference>
<comment type="caution">
    <text evidence="4">The sequence shown here is derived from an EMBL/GenBank/DDBJ whole genome shotgun (WGS) entry which is preliminary data.</text>
</comment>
<dbReference type="GO" id="GO:0070402">
    <property type="term" value="F:NADPH binding"/>
    <property type="evidence" value="ECO:0007669"/>
    <property type="project" value="TreeGrafter"/>
</dbReference>
<protein>
    <submittedName>
        <fullName evidence="4">Alcohol dehydrogenase</fullName>
    </submittedName>
</protein>
<dbReference type="SUPFAM" id="SSF51735">
    <property type="entry name" value="NAD(P)-binding Rossmann-fold domains"/>
    <property type="match status" value="1"/>
</dbReference>
<evidence type="ECO:0000256" key="2">
    <source>
        <dbReference type="ARBA" id="ARBA00023002"/>
    </source>
</evidence>
<dbReference type="GO" id="GO:0016651">
    <property type="term" value="F:oxidoreductase activity, acting on NAD(P)H"/>
    <property type="evidence" value="ECO:0007669"/>
    <property type="project" value="TreeGrafter"/>
</dbReference>
<evidence type="ECO:0000313" key="4">
    <source>
        <dbReference type="EMBL" id="TKB45579.1"/>
    </source>
</evidence>
<dbReference type="PANTHER" id="PTHR48106:SF18">
    <property type="entry name" value="QUINONE OXIDOREDUCTASE PIG3"/>
    <property type="match status" value="1"/>
</dbReference>
<dbReference type="InterPro" id="IPR013149">
    <property type="entry name" value="ADH-like_C"/>
</dbReference>
<keyword evidence="2" id="KW-0560">Oxidoreductase</keyword>
<evidence type="ECO:0000256" key="1">
    <source>
        <dbReference type="ARBA" id="ARBA00022857"/>
    </source>
</evidence>
<reference evidence="4 5" key="1">
    <citation type="submission" date="2019-04" db="EMBL/GenBank/DDBJ databases">
        <title>Thalassotalea guangxiensis sp. nov., isolated from sediment of the coastal wetland.</title>
        <authorList>
            <person name="Zheng S."/>
            <person name="Zhang D."/>
        </authorList>
    </citation>
    <scope>NUCLEOTIDE SEQUENCE [LARGE SCALE GENOMIC DNA]</scope>
    <source>
        <strain evidence="4 5">ZS-4</strain>
    </source>
</reference>
<feature type="domain" description="Enoyl reductase (ER)" evidence="3">
    <location>
        <begin position="32"/>
        <end position="350"/>
    </location>
</feature>
<dbReference type="OrthoDB" id="8629910at2"/>
<evidence type="ECO:0000313" key="5">
    <source>
        <dbReference type="Proteomes" id="UP000307999"/>
    </source>
</evidence>
<name>A0A4U1B5F2_9GAMM</name>
<dbReference type="InterPro" id="IPR020843">
    <property type="entry name" value="ER"/>
</dbReference>
<sequence length="357" mass="38844">MTQPTHSMPMTIPAINKGISLKYSEKMNIPFAERIALAEKPIPELKPGQVLVKMLASPINPSDLVYLMGKYGLPPQDGAYAGFEGAGTVVAANAGMYGRWLIGKRVAVSAEPGNDGLWAQYAITRANLCLPVRKELSDAQAATLIVNPCTSVCLVDRARQLGSKAVVLNAAASQVGKGIIRYAKMHNIKTIATVRSQKNVKPLMDLGADAVLLTTSEDYLAQLKDICHQFKATVLLDAVADVDTPTVMSCMPRHSTAVVYGRLTETQHPIGGQFSVADVIFRDHKVEGFWLATYFGQAKPWQVLSLSRKVQKLFALGIFDTDIFGEYDFHNFSDGLEHYAVNKSDGKVILHPNAVSL</sequence>
<evidence type="ECO:0000259" key="3">
    <source>
        <dbReference type="SMART" id="SM00829"/>
    </source>
</evidence>
<organism evidence="4 5">
    <name type="scientific">Thalassotalea mangrovi</name>
    <dbReference type="NCBI Taxonomy" id="2572245"/>
    <lineage>
        <taxon>Bacteria</taxon>
        <taxon>Pseudomonadati</taxon>
        <taxon>Pseudomonadota</taxon>
        <taxon>Gammaproteobacteria</taxon>
        <taxon>Alteromonadales</taxon>
        <taxon>Colwelliaceae</taxon>
        <taxon>Thalassotalea</taxon>
    </lineage>
</organism>
<keyword evidence="1" id="KW-0521">NADP</keyword>
<dbReference type="Proteomes" id="UP000307999">
    <property type="component" value="Unassembled WGS sequence"/>
</dbReference>
<dbReference type="InterPro" id="IPR036291">
    <property type="entry name" value="NAD(P)-bd_dom_sf"/>
</dbReference>
<dbReference type="Gene3D" id="3.90.180.10">
    <property type="entry name" value="Medium-chain alcohol dehydrogenases, catalytic domain"/>
    <property type="match status" value="1"/>
</dbReference>
<dbReference type="EMBL" id="SWDB01000018">
    <property type="protein sequence ID" value="TKB45579.1"/>
    <property type="molecule type" value="Genomic_DNA"/>
</dbReference>
<dbReference type="InterPro" id="IPR013154">
    <property type="entry name" value="ADH-like_N"/>
</dbReference>
<dbReference type="SMART" id="SM00829">
    <property type="entry name" value="PKS_ER"/>
    <property type="match status" value="1"/>
</dbReference>
<dbReference type="Pfam" id="PF08240">
    <property type="entry name" value="ADH_N"/>
    <property type="match status" value="1"/>
</dbReference>
<dbReference type="AlphaFoldDB" id="A0A4U1B5F2"/>
<dbReference type="PANTHER" id="PTHR48106">
    <property type="entry name" value="QUINONE OXIDOREDUCTASE PIG3-RELATED"/>
    <property type="match status" value="1"/>
</dbReference>
<dbReference type="RefSeq" id="WP_136735651.1">
    <property type="nucleotide sequence ID" value="NZ_SWDB01000018.1"/>
</dbReference>